<feature type="transmembrane region" description="Helical" evidence="1">
    <location>
        <begin position="33"/>
        <end position="55"/>
    </location>
</feature>
<comment type="caution">
    <text evidence="2">The sequence shown here is derived from an EMBL/GenBank/DDBJ whole genome shotgun (WGS) entry which is preliminary data.</text>
</comment>
<proteinExistence type="predicted"/>
<organism evidence="2 3">
    <name type="scientific">Aspergillus keveii</name>
    <dbReference type="NCBI Taxonomy" id="714993"/>
    <lineage>
        <taxon>Eukaryota</taxon>
        <taxon>Fungi</taxon>
        <taxon>Dikarya</taxon>
        <taxon>Ascomycota</taxon>
        <taxon>Pezizomycotina</taxon>
        <taxon>Eurotiomycetes</taxon>
        <taxon>Eurotiomycetidae</taxon>
        <taxon>Eurotiales</taxon>
        <taxon>Aspergillaceae</taxon>
        <taxon>Aspergillus</taxon>
        <taxon>Aspergillus subgen. Nidulantes</taxon>
    </lineage>
</organism>
<dbReference type="EMBL" id="JBFTWV010000151">
    <property type="protein sequence ID" value="KAL2785228.1"/>
    <property type="molecule type" value="Genomic_DNA"/>
</dbReference>
<reference evidence="2 3" key="1">
    <citation type="submission" date="2024-07" db="EMBL/GenBank/DDBJ databases">
        <title>Section-level genome sequencing and comparative genomics of Aspergillus sections Usti and Cavernicolus.</title>
        <authorList>
            <consortium name="Lawrence Berkeley National Laboratory"/>
            <person name="Nybo J.L."/>
            <person name="Vesth T.C."/>
            <person name="Theobald S."/>
            <person name="Frisvad J.C."/>
            <person name="Larsen T.O."/>
            <person name="Kjaerboelling I."/>
            <person name="Rothschild-Mancinelli K."/>
            <person name="Lyhne E.K."/>
            <person name="Kogle M.E."/>
            <person name="Barry K."/>
            <person name="Clum A."/>
            <person name="Na H."/>
            <person name="Ledsgaard L."/>
            <person name="Lin J."/>
            <person name="Lipzen A."/>
            <person name="Kuo A."/>
            <person name="Riley R."/>
            <person name="Mondo S."/>
            <person name="Labutti K."/>
            <person name="Haridas S."/>
            <person name="Pangalinan J."/>
            <person name="Salamov A.A."/>
            <person name="Simmons B.A."/>
            <person name="Magnuson J.K."/>
            <person name="Chen J."/>
            <person name="Drula E."/>
            <person name="Henrissat B."/>
            <person name="Wiebenga A."/>
            <person name="Lubbers R.J."/>
            <person name="Gomes A.C."/>
            <person name="Makela M.R."/>
            <person name="Stajich J."/>
            <person name="Grigoriev I.V."/>
            <person name="Mortensen U.H."/>
            <person name="De Vries R.P."/>
            <person name="Baker S.E."/>
            <person name="Andersen M.R."/>
        </authorList>
    </citation>
    <scope>NUCLEOTIDE SEQUENCE [LARGE SCALE GENOMIC DNA]</scope>
    <source>
        <strain evidence="2 3">CBS 209.92</strain>
    </source>
</reference>
<evidence type="ECO:0000256" key="1">
    <source>
        <dbReference type="SAM" id="Phobius"/>
    </source>
</evidence>
<accession>A0ABR4FPN5</accession>
<evidence type="ECO:0000313" key="3">
    <source>
        <dbReference type="Proteomes" id="UP001610563"/>
    </source>
</evidence>
<name>A0ABR4FPN5_9EURO</name>
<gene>
    <name evidence="2" type="ORF">BJX66DRAFT_66216</name>
</gene>
<sequence>MLWRGHNRPKINLLWSKRNGNTFGWSNERDGGMIGIALMYFGEDLPVFIPSYLFLRREKSHHTNAESNAGLSSTSILAVVHTSGWYDWKQSSLVASPTGR</sequence>
<keyword evidence="1" id="KW-0812">Transmembrane</keyword>
<keyword evidence="1" id="KW-1133">Transmembrane helix</keyword>
<keyword evidence="1" id="KW-0472">Membrane</keyword>
<protein>
    <submittedName>
        <fullName evidence="2">Uncharacterized protein</fullName>
    </submittedName>
</protein>
<evidence type="ECO:0000313" key="2">
    <source>
        <dbReference type="EMBL" id="KAL2785228.1"/>
    </source>
</evidence>
<keyword evidence="3" id="KW-1185">Reference proteome</keyword>
<dbReference type="Proteomes" id="UP001610563">
    <property type="component" value="Unassembled WGS sequence"/>
</dbReference>